<evidence type="ECO:0000313" key="2">
    <source>
        <dbReference type="Proteomes" id="UP001373714"/>
    </source>
</evidence>
<name>A0AAV9V9S5_9PEZI</name>
<dbReference type="Proteomes" id="UP001373714">
    <property type="component" value="Unassembled WGS sequence"/>
</dbReference>
<evidence type="ECO:0000313" key="1">
    <source>
        <dbReference type="EMBL" id="KAK6358599.1"/>
    </source>
</evidence>
<organism evidence="1 2">
    <name type="scientific">Orbilia blumenaviensis</name>
    <dbReference type="NCBI Taxonomy" id="1796055"/>
    <lineage>
        <taxon>Eukaryota</taxon>
        <taxon>Fungi</taxon>
        <taxon>Dikarya</taxon>
        <taxon>Ascomycota</taxon>
        <taxon>Pezizomycotina</taxon>
        <taxon>Orbiliomycetes</taxon>
        <taxon>Orbiliales</taxon>
        <taxon>Orbiliaceae</taxon>
        <taxon>Orbilia</taxon>
    </lineage>
</organism>
<sequence>MIVDEFESSRRARGGLYTDDMVTKDKERQYHPTLQDTVSIQAAEWNFDGDDTIFRTKQSQITNSTKYGTNQCSVHFGKIRTFLLYQTIITPRPGFLSMVAEGYLAETSNRHPMMF</sequence>
<gene>
    <name evidence="1" type="ORF">TWF730_007924</name>
</gene>
<proteinExistence type="predicted"/>
<dbReference type="AlphaFoldDB" id="A0AAV9V9S5"/>
<keyword evidence="2" id="KW-1185">Reference proteome</keyword>
<reference evidence="1 2" key="1">
    <citation type="submission" date="2019-10" db="EMBL/GenBank/DDBJ databases">
        <authorList>
            <person name="Palmer J.M."/>
        </authorList>
    </citation>
    <scope>NUCLEOTIDE SEQUENCE [LARGE SCALE GENOMIC DNA]</scope>
    <source>
        <strain evidence="1 2">TWF730</strain>
    </source>
</reference>
<comment type="caution">
    <text evidence="1">The sequence shown here is derived from an EMBL/GenBank/DDBJ whole genome shotgun (WGS) entry which is preliminary data.</text>
</comment>
<protein>
    <submittedName>
        <fullName evidence="1">Uncharacterized protein</fullName>
    </submittedName>
</protein>
<accession>A0AAV9V9S5</accession>
<dbReference type="EMBL" id="JAVHNS010000004">
    <property type="protein sequence ID" value="KAK6358599.1"/>
    <property type="molecule type" value="Genomic_DNA"/>
</dbReference>